<organism evidence="5 6">
    <name type="scientific">Sphingobium fuliginis (strain ATCC 27551)</name>
    <dbReference type="NCBI Taxonomy" id="336203"/>
    <lineage>
        <taxon>Bacteria</taxon>
        <taxon>Pseudomonadati</taxon>
        <taxon>Pseudomonadota</taxon>
        <taxon>Alphaproteobacteria</taxon>
        <taxon>Sphingomonadales</taxon>
        <taxon>Sphingomonadaceae</taxon>
        <taxon>Sphingobium</taxon>
    </lineage>
</organism>
<feature type="domain" description="Transglycosylase SLT" evidence="4">
    <location>
        <begin position="41"/>
        <end position="143"/>
    </location>
</feature>
<evidence type="ECO:0000256" key="2">
    <source>
        <dbReference type="ARBA" id="ARBA00009387"/>
    </source>
</evidence>
<protein>
    <submittedName>
        <fullName evidence="5">Membrane-bound lytic murein transglycosylase C</fullName>
        <ecNumber evidence="5">3.2.1.-</ecNumber>
    </submittedName>
</protein>
<dbReference type="InterPro" id="IPR023346">
    <property type="entry name" value="Lysozyme-like_dom_sf"/>
</dbReference>
<dbReference type="PANTHER" id="PTHR37423">
    <property type="entry name" value="SOLUBLE LYTIC MUREIN TRANSGLYCOSYLASE-RELATED"/>
    <property type="match status" value="1"/>
</dbReference>
<evidence type="ECO:0000256" key="1">
    <source>
        <dbReference type="ARBA" id="ARBA00007734"/>
    </source>
</evidence>
<dbReference type="GO" id="GO:0016798">
    <property type="term" value="F:hydrolase activity, acting on glycosyl bonds"/>
    <property type="evidence" value="ECO:0007669"/>
    <property type="project" value="UniProtKB-KW"/>
</dbReference>
<proteinExistence type="inferred from homology"/>
<comment type="caution">
    <text evidence="5">The sequence shown here is derived from an EMBL/GenBank/DDBJ whole genome shotgun (WGS) entry which is preliminary data.</text>
</comment>
<comment type="similarity">
    <text evidence="1">Belongs to the transglycosylase Slt family.</text>
</comment>
<evidence type="ECO:0000256" key="3">
    <source>
        <dbReference type="SAM" id="SignalP"/>
    </source>
</evidence>
<keyword evidence="5" id="KW-0326">Glycosidase</keyword>
<evidence type="ECO:0000259" key="4">
    <source>
        <dbReference type="Pfam" id="PF01464"/>
    </source>
</evidence>
<dbReference type="SUPFAM" id="SSF53955">
    <property type="entry name" value="Lysozyme-like"/>
    <property type="match status" value="1"/>
</dbReference>
<reference evidence="5 6" key="1">
    <citation type="journal article" date="2013" name="Biodegradation">
        <title>Occurrence of 4-tert-butylphenol (4-t-BP) biodegradation in an aquatic sample caused by the presence of Spirodela polyrrhiza and isolation of a 4-t-BP-utilizing bacterium.</title>
        <authorList>
            <person name="Ogata Y."/>
            <person name="Toyama T."/>
            <person name="Yu N."/>
            <person name="Wang X."/>
            <person name="Sei K."/>
            <person name="Ike M."/>
        </authorList>
    </citation>
    <scope>NUCLEOTIDE SEQUENCE [LARGE SCALE GENOMIC DNA]</scope>
    <source>
        <strain evidence="5 6">OMI</strain>
    </source>
</reference>
<keyword evidence="5" id="KW-0378">Hydrolase</keyword>
<evidence type="ECO:0000313" key="6">
    <source>
        <dbReference type="Proteomes" id="UP000221538"/>
    </source>
</evidence>
<dbReference type="AlphaFoldDB" id="A0A292ZAN9"/>
<dbReference type="EC" id="3.2.1.-" evidence="5"/>
<dbReference type="Pfam" id="PF01464">
    <property type="entry name" value="SLT"/>
    <property type="match status" value="1"/>
</dbReference>
<dbReference type="Proteomes" id="UP000221538">
    <property type="component" value="Unassembled WGS sequence"/>
</dbReference>
<feature type="signal peptide" evidence="3">
    <location>
        <begin position="1"/>
        <end position="24"/>
    </location>
</feature>
<gene>
    <name evidence="5" type="ORF">SFOMI_0471</name>
</gene>
<dbReference type="PANTHER" id="PTHR37423:SF2">
    <property type="entry name" value="MEMBRANE-BOUND LYTIC MUREIN TRANSGLYCOSYLASE C"/>
    <property type="match status" value="1"/>
</dbReference>
<reference evidence="5 6" key="2">
    <citation type="journal article" date="2013" name="Environ. Sci. Technol.">
        <title>The 4-tert-butylphenol-utilizing bacterium Sphingobium fuliginis OMI can degrade bisphenols via phenolic ring hydroxylation and meta-cleavage pathway.</title>
        <authorList>
            <person name="Ogata Y."/>
            <person name="Goda S."/>
            <person name="Toyama T."/>
            <person name="Sei K."/>
            <person name="Ike M."/>
        </authorList>
    </citation>
    <scope>NUCLEOTIDE SEQUENCE [LARGE SCALE GENOMIC DNA]</scope>
    <source>
        <strain evidence="5 6">OMI</strain>
    </source>
</reference>
<dbReference type="Gene3D" id="1.10.530.10">
    <property type="match status" value="1"/>
</dbReference>
<keyword evidence="3" id="KW-0732">Signal</keyword>
<evidence type="ECO:0000313" key="5">
    <source>
        <dbReference type="EMBL" id="GAY19949.1"/>
    </source>
</evidence>
<dbReference type="EMBL" id="BEWI01000030">
    <property type="protein sequence ID" value="GAY19949.1"/>
    <property type="molecule type" value="Genomic_DNA"/>
</dbReference>
<sequence length="233" mass="24751">MRRIAPLAFLVPAFCLFGNTPAFGQAASEQAQPRSVDIAGYVAEASQRFGLPESWIYAVMRTESAGRIGAVSSAGATGLMQLMPGTWTRQRARFGLGSDPFDPRDNIMAGTSYLREMYDSYGATGMLAAYNAGPGRYEDWRDRGRPLPTETRAYVAKIAPQLQSPSTATVVASASRVQPVRLSWTQSQLFAPHTDGDDGASGSFAAAAPPPAVRVRSTPIIGLFAPVSASGSQ</sequence>
<dbReference type="RefSeq" id="WP_099185278.1">
    <property type="nucleotide sequence ID" value="NZ_BEWI01000030.1"/>
</dbReference>
<feature type="chain" id="PRO_5012539058" evidence="3">
    <location>
        <begin position="25"/>
        <end position="233"/>
    </location>
</feature>
<name>A0A292ZAN9_SPHSA</name>
<dbReference type="CDD" id="cd00254">
    <property type="entry name" value="LT-like"/>
    <property type="match status" value="1"/>
</dbReference>
<accession>A0A292ZAN9</accession>
<comment type="similarity">
    <text evidence="2">Belongs to the virb1 family.</text>
</comment>
<dbReference type="InterPro" id="IPR008258">
    <property type="entry name" value="Transglycosylase_SLT_dom_1"/>
</dbReference>